<feature type="domain" description="PB1-like" evidence="2">
    <location>
        <begin position="1"/>
        <end position="91"/>
    </location>
</feature>
<comment type="caution">
    <text evidence="3">The sequence shown here is derived from an EMBL/GenBank/DDBJ whole genome shotgun (WGS) entry which is preliminary data.</text>
</comment>
<evidence type="ECO:0000313" key="3">
    <source>
        <dbReference type="EMBL" id="MED6184268.1"/>
    </source>
</evidence>
<reference evidence="3 4" key="1">
    <citation type="journal article" date="2023" name="Plants (Basel)">
        <title>Bridging the Gap: Combining Genomics and Transcriptomics Approaches to Understand Stylosanthes scabra, an Orphan Legume from the Brazilian Caatinga.</title>
        <authorList>
            <person name="Ferreira-Neto J.R.C."/>
            <person name="da Silva M.D."/>
            <person name="Binneck E."/>
            <person name="de Melo N.F."/>
            <person name="da Silva R.H."/>
            <person name="de Melo A.L.T.M."/>
            <person name="Pandolfi V."/>
            <person name="Bustamante F.O."/>
            <person name="Brasileiro-Vidal A.C."/>
            <person name="Benko-Iseppon A.M."/>
        </authorList>
    </citation>
    <scope>NUCLEOTIDE SEQUENCE [LARGE SCALE GENOMIC DNA]</scope>
    <source>
        <tissue evidence="3">Leaves</tissue>
    </source>
</reference>
<dbReference type="Pfam" id="PF26130">
    <property type="entry name" value="PB1-like"/>
    <property type="match status" value="1"/>
</dbReference>
<evidence type="ECO:0000259" key="2">
    <source>
        <dbReference type="Pfam" id="PF26130"/>
    </source>
</evidence>
<organism evidence="3 4">
    <name type="scientific">Stylosanthes scabra</name>
    <dbReference type="NCBI Taxonomy" id="79078"/>
    <lineage>
        <taxon>Eukaryota</taxon>
        <taxon>Viridiplantae</taxon>
        <taxon>Streptophyta</taxon>
        <taxon>Embryophyta</taxon>
        <taxon>Tracheophyta</taxon>
        <taxon>Spermatophyta</taxon>
        <taxon>Magnoliopsida</taxon>
        <taxon>eudicotyledons</taxon>
        <taxon>Gunneridae</taxon>
        <taxon>Pentapetalae</taxon>
        <taxon>rosids</taxon>
        <taxon>fabids</taxon>
        <taxon>Fabales</taxon>
        <taxon>Fabaceae</taxon>
        <taxon>Papilionoideae</taxon>
        <taxon>50 kb inversion clade</taxon>
        <taxon>dalbergioids sensu lato</taxon>
        <taxon>Dalbergieae</taxon>
        <taxon>Pterocarpus clade</taxon>
        <taxon>Stylosanthes</taxon>
    </lineage>
</organism>
<gene>
    <name evidence="3" type="ORF">PIB30_045852</name>
</gene>
<dbReference type="InterPro" id="IPR058594">
    <property type="entry name" value="PB1-like_dom_pln"/>
</dbReference>
<sequence length="180" mass="19632">MDAFVFPMIYHGGRLERLANAELGYLGGEVKNHEAIDVDFVNKEDMLLQVRDLGYTEFKRLLWHDPTHIHLEDGLHLLAGDTNINDMYSSSSSSSDDGYESTEDSPYMPPPPGFESDDSDGIAANEKLRKEKGKNVAAHKKKKFCGKRMKHHVLSGDGSGSSAGSGLGSGGGVGSERGWF</sequence>
<keyword evidence="4" id="KW-1185">Reference proteome</keyword>
<feature type="compositionally biased region" description="Basic residues" evidence="1">
    <location>
        <begin position="137"/>
        <end position="153"/>
    </location>
</feature>
<evidence type="ECO:0000256" key="1">
    <source>
        <dbReference type="SAM" id="MobiDB-lite"/>
    </source>
</evidence>
<protein>
    <recommendedName>
        <fullName evidence="2">PB1-like domain-containing protein</fullName>
    </recommendedName>
</protein>
<proteinExistence type="predicted"/>
<accession>A0ABU6WJ11</accession>
<feature type="region of interest" description="Disordered" evidence="1">
    <location>
        <begin position="89"/>
        <end position="180"/>
    </location>
</feature>
<feature type="compositionally biased region" description="Gly residues" evidence="1">
    <location>
        <begin position="157"/>
        <end position="180"/>
    </location>
</feature>
<name>A0ABU6WJ11_9FABA</name>
<dbReference type="EMBL" id="JASCZI010181525">
    <property type="protein sequence ID" value="MED6184268.1"/>
    <property type="molecule type" value="Genomic_DNA"/>
</dbReference>
<dbReference type="Proteomes" id="UP001341840">
    <property type="component" value="Unassembled WGS sequence"/>
</dbReference>
<evidence type="ECO:0000313" key="4">
    <source>
        <dbReference type="Proteomes" id="UP001341840"/>
    </source>
</evidence>